<dbReference type="OrthoDB" id="9780677at2"/>
<comment type="caution">
    <text evidence="5">The sequence shown here is derived from an EMBL/GenBank/DDBJ whole genome shotgun (WGS) entry which is preliminary data.</text>
</comment>
<comment type="catalytic activity">
    <reaction evidence="2">
        <text>arsenite(in) + ATP + H2O = arsenite(out) + ADP + phosphate + H(+)</text>
        <dbReference type="Rhea" id="RHEA:11348"/>
        <dbReference type="ChEBI" id="CHEBI:15377"/>
        <dbReference type="ChEBI" id="CHEBI:15378"/>
        <dbReference type="ChEBI" id="CHEBI:29242"/>
        <dbReference type="ChEBI" id="CHEBI:30616"/>
        <dbReference type="ChEBI" id="CHEBI:43474"/>
        <dbReference type="ChEBI" id="CHEBI:456216"/>
        <dbReference type="EC" id="7.3.2.7"/>
    </reaction>
</comment>
<organism evidence="5 6">
    <name type="scientific">Aliarcobacter cryaerophilus</name>
    <dbReference type="NCBI Taxonomy" id="28198"/>
    <lineage>
        <taxon>Bacteria</taxon>
        <taxon>Pseudomonadati</taxon>
        <taxon>Campylobacterota</taxon>
        <taxon>Epsilonproteobacteria</taxon>
        <taxon>Campylobacterales</taxon>
        <taxon>Arcobacteraceae</taxon>
        <taxon>Aliarcobacter</taxon>
    </lineage>
</organism>
<evidence type="ECO:0000256" key="1">
    <source>
        <dbReference type="ARBA" id="ARBA00011040"/>
    </source>
</evidence>
<dbReference type="Pfam" id="PF02374">
    <property type="entry name" value="ArsA_ATPase"/>
    <property type="match status" value="3"/>
</dbReference>
<proteinExistence type="inferred from homology"/>
<evidence type="ECO:0000259" key="4">
    <source>
        <dbReference type="Pfam" id="PF02374"/>
    </source>
</evidence>
<dbReference type="PANTHER" id="PTHR10803:SF3">
    <property type="entry name" value="ATPASE GET3"/>
    <property type="match status" value="1"/>
</dbReference>
<evidence type="ECO:0000256" key="2">
    <source>
        <dbReference type="ARBA" id="ARBA00052296"/>
    </source>
</evidence>
<evidence type="ECO:0000313" key="5">
    <source>
        <dbReference type="EMBL" id="PRM90499.1"/>
    </source>
</evidence>
<feature type="domain" description="ArsA/GET3 Anion-transporting ATPase-like" evidence="4">
    <location>
        <begin position="334"/>
        <end position="474"/>
    </location>
</feature>
<feature type="domain" description="ArsA/GET3 Anion-transporting ATPase-like" evidence="4">
    <location>
        <begin position="10"/>
        <end position="290"/>
    </location>
</feature>
<dbReference type="NCBIfam" id="TIGR04291">
    <property type="entry name" value="arsen_driv_ArsA"/>
    <property type="match status" value="1"/>
</dbReference>
<dbReference type="GO" id="GO:0016887">
    <property type="term" value="F:ATP hydrolysis activity"/>
    <property type="evidence" value="ECO:0007669"/>
    <property type="project" value="InterPro"/>
</dbReference>
<dbReference type="RefSeq" id="WP_105911172.1">
    <property type="nucleotide sequence ID" value="NZ_NXGH01000004.1"/>
</dbReference>
<feature type="domain" description="ArsA/GET3 Anion-transporting ATPase-like" evidence="4">
    <location>
        <begin position="479"/>
        <end position="570"/>
    </location>
</feature>
<dbReference type="PANTHER" id="PTHR10803">
    <property type="entry name" value="ARSENICAL PUMP-DRIVING ATPASE ARSENITE-TRANSLOCATING ATPASE"/>
    <property type="match status" value="1"/>
</dbReference>
<dbReference type="Proteomes" id="UP000238649">
    <property type="component" value="Unassembled WGS sequence"/>
</dbReference>
<sequence>MKNLIKKIPQFLFFTGKGGVGKTSMSCAISVALAKEGKKVLLISTDPASNLDEVLETKLNSTPTKVNGLENLEAMNINPVVAAYEYKEKMVAPFRGILPKTAIEQMEEQLSGACTVEIAGFNEFSKYVGDADISKNYDHIILDTAPTGHTLRLLKLPSAWNSFIEDNSTGSSCLGAVSGLSENKKLYENVVENLKNKDKTLLILVSRAEDLSLIEASKASIELANQGIKNQHLIINGVFKANDEDSIAKSFEEKSNKALTNIDETIKTLEKTTIGFYPNGAVGLEALNNIINNTAPKEYENAKEKLQDSLKDVLNDTYSWDSLIDDFEKDKNGLIMTMGKGGVGKTTIASNIALALALRGHKVVLSTTDPASHLEYVSKTNENLSIEKIDPKIETQKHIDEVIALNEGKISAEDMALLKEELSTPCIEEIAVFKAFAKTVSKAKNSFVVLDTAPTGHTLLLLDASQAYHKEVLKNKNDALEKELIELLPLIKNEKYTKILLITLPEATPTHEAKDLQEDLKRAGIKPYAWIINRSFALTNSSNNLLCQKALNEIKYIKEIKESLSSKTLIKPWVED</sequence>
<dbReference type="GO" id="GO:0005524">
    <property type="term" value="F:ATP binding"/>
    <property type="evidence" value="ECO:0007669"/>
    <property type="project" value="InterPro"/>
</dbReference>
<accession>A0A2S9SVF8</accession>
<evidence type="ECO:0000313" key="6">
    <source>
        <dbReference type="Proteomes" id="UP000238649"/>
    </source>
</evidence>
<dbReference type="EMBL" id="NXGH01000004">
    <property type="protein sequence ID" value="PRM90499.1"/>
    <property type="molecule type" value="Genomic_DNA"/>
</dbReference>
<dbReference type="PIRSF" id="PIRSF001327">
    <property type="entry name" value="Arsenical_pump-driving_ATPase"/>
    <property type="match status" value="1"/>
</dbReference>
<dbReference type="InterPro" id="IPR016300">
    <property type="entry name" value="ATPase_ArsA/GET3"/>
</dbReference>
<dbReference type="EC" id="7.3.2.7" evidence="3"/>
<dbReference type="GO" id="GO:0015446">
    <property type="term" value="F:ATPase-coupled arsenite transmembrane transporter activity"/>
    <property type="evidence" value="ECO:0007669"/>
    <property type="project" value="UniProtKB-EC"/>
</dbReference>
<reference evidence="5 6" key="1">
    <citation type="submission" date="2017-09" db="EMBL/GenBank/DDBJ databases">
        <title>Reassesment of A. cryaerophilus.</title>
        <authorList>
            <person name="Perez-Cataluna A."/>
            <person name="Collado L."/>
            <person name="Salgado O."/>
            <person name="Lefinanco V."/>
            <person name="Figueras M.J."/>
        </authorList>
    </citation>
    <scope>NUCLEOTIDE SEQUENCE [LARGE SCALE GENOMIC DNA]</scope>
    <source>
        <strain evidence="5 6">LMG 9871</strain>
    </source>
</reference>
<protein>
    <recommendedName>
        <fullName evidence="3">arsenite-transporting ATPase</fullName>
        <ecNumber evidence="3">7.3.2.7</ecNumber>
    </recommendedName>
</protein>
<dbReference type="NCBIfam" id="TIGR00345">
    <property type="entry name" value="GET3_arsA_TRC40"/>
    <property type="match status" value="1"/>
</dbReference>
<dbReference type="Gene3D" id="3.40.50.300">
    <property type="entry name" value="P-loop containing nucleotide triphosphate hydrolases"/>
    <property type="match status" value="2"/>
</dbReference>
<dbReference type="InterPro" id="IPR027541">
    <property type="entry name" value="Ars_ATPase"/>
</dbReference>
<dbReference type="InterPro" id="IPR025723">
    <property type="entry name" value="ArsA/GET3_ATPase-like"/>
</dbReference>
<evidence type="ECO:0000256" key="3">
    <source>
        <dbReference type="ARBA" id="ARBA00066752"/>
    </source>
</evidence>
<name>A0A2S9SVF8_9BACT</name>
<dbReference type="SUPFAM" id="SSF52540">
    <property type="entry name" value="P-loop containing nucleoside triphosphate hydrolases"/>
    <property type="match status" value="2"/>
</dbReference>
<dbReference type="AlphaFoldDB" id="A0A2S9SVF8"/>
<dbReference type="InterPro" id="IPR027417">
    <property type="entry name" value="P-loop_NTPase"/>
</dbReference>
<gene>
    <name evidence="5" type="primary">arsA</name>
    <name evidence="5" type="ORF">CJ671_02615</name>
</gene>
<dbReference type="CDD" id="cd02035">
    <property type="entry name" value="ArsA"/>
    <property type="match status" value="2"/>
</dbReference>
<comment type="similarity">
    <text evidence="1">Belongs to the arsA ATPase family.</text>
</comment>